<proteinExistence type="predicted"/>
<gene>
    <name evidence="1" type="ORF">AVEN_148662_1</name>
</gene>
<sequence>MQYLNFGRKHHAAAATVDLSRLSNKNSLIQQVKIIMTRSFCAEDDSLSNSLSHVHPTGSFADTASGTGTWGGVLANSSHLEEESTETLEDKSLKLYGKLRKVMHS</sequence>
<dbReference type="EMBL" id="BGPR01110815">
    <property type="protein sequence ID" value="GBM90244.1"/>
    <property type="molecule type" value="Genomic_DNA"/>
</dbReference>
<reference evidence="1 2" key="1">
    <citation type="journal article" date="2019" name="Sci. Rep.">
        <title>Orb-weaving spider Araneus ventricosus genome elucidates the spidroin gene catalogue.</title>
        <authorList>
            <person name="Kono N."/>
            <person name="Nakamura H."/>
            <person name="Ohtoshi R."/>
            <person name="Moran D.A.P."/>
            <person name="Shinohara A."/>
            <person name="Yoshida Y."/>
            <person name="Fujiwara M."/>
            <person name="Mori M."/>
            <person name="Tomita M."/>
            <person name="Arakawa K."/>
        </authorList>
    </citation>
    <scope>NUCLEOTIDE SEQUENCE [LARGE SCALE GENOMIC DNA]</scope>
</reference>
<evidence type="ECO:0000313" key="2">
    <source>
        <dbReference type="Proteomes" id="UP000499080"/>
    </source>
</evidence>
<dbReference type="AlphaFoldDB" id="A0A4Y2JJW5"/>
<accession>A0A4Y2JJW5</accession>
<dbReference type="Proteomes" id="UP000499080">
    <property type="component" value="Unassembled WGS sequence"/>
</dbReference>
<evidence type="ECO:0000313" key="1">
    <source>
        <dbReference type="EMBL" id="GBM90244.1"/>
    </source>
</evidence>
<organism evidence="1 2">
    <name type="scientific">Araneus ventricosus</name>
    <name type="common">Orbweaver spider</name>
    <name type="synonym">Epeira ventricosa</name>
    <dbReference type="NCBI Taxonomy" id="182803"/>
    <lineage>
        <taxon>Eukaryota</taxon>
        <taxon>Metazoa</taxon>
        <taxon>Ecdysozoa</taxon>
        <taxon>Arthropoda</taxon>
        <taxon>Chelicerata</taxon>
        <taxon>Arachnida</taxon>
        <taxon>Araneae</taxon>
        <taxon>Araneomorphae</taxon>
        <taxon>Entelegynae</taxon>
        <taxon>Araneoidea</taxon>
        <taxon>Araneidae</taxon>
        <taxon>Araneus</taxon>
    </lineage>
</organism>
<keyword evidence="2" id="KW-1185">Reference proteome</keyword>
<protein>
    <submittedName>
        <fullName evidence="1">Uncharacterized protein</fullName>
    </submittedName>
</protein>
<name>A0A4Y2JJW5_ARAVE</name>
<comment type="caution">
    <text evidence="1">The sequence shown here is derived from an EMBL/GenBank/DDBJ whole genome shotgun (WGS) entry which is preliminary data.</text>
</comment>